<reference evidence="2" key="2">
    <citation type="submission" date="2025-08" db="UniProtKB">
        <authorList>
            <consortium name="RefSeq"/>
        </authorList>
    </citation>
    <scope>IDENTIFICATION</scope>
    <source>
        <tissue evidence="2">Leaf</tissue>
    </source>
</reference>
<dbReference type="PANTHER" id="PTHR13343">
    <property type="entry name" value="CREG1 PROTEIN"/>
    <property type="match status" value="1"/>
</dbReference>
<proteinExistence type="predicted"/>
<dbReference type="AlphaFoldDB" id="A0A1U7VFR0"/>
<accession>A0A1U7VFR0</accession>
<organism evidence="1 2">
    <name type="scientific">Nicotiana sylvestris</name>
    <name type="common">Wood tobacco</name>
    <name type="synonym">South American tobacco</name>
    <dbReference type="NCBI Taxonomy" id="4096"/>
    <lineage>
        <taxon>Eukaryota</taxon>
        <taxon>Viridiplantae</taxon>
        <taxon>Streptophyta</taxon>
        <taxon>Embryophyta</taxon>
        <taxon>Tracheophyta</taxon>
        <taxon>Spermatophyta</taxon>
        <taxon>Magnoliopsida</taxon>
        <taxon>eudicotyledons</taxon>
        <taxon>Gunneridae</taxon>
        <taxon>Pentapetalae</taxon>
        <taxon>asterids</taxon>
        <taxon>lamiids</taxon>
        <taxon>Solanales</taxon>
        <taxon>Solanaceae</taxon>
        <taxon>Nicotianoideae</taxon>
        <taxon>Nicotianeae</taxon>
        <taxon>Nicotiana</taxon>
    </lineage>
</organism>
<dbReference type="Gene3D" id="3.20.180.10">
    <property type="entry name" value="PNP-oxidase-like"/>
    <property type="match status" value="1"/>
</dbReference>
<sequence length="503" mass="56739">MFISAPSSSISISPSHCFKCHADGVGCSASVGVTSSWIKPSHEVQGFSDHSGISFRPENPFLGATQLHWLPVGHEISLSRISVAADYPDSVPDSSNYVGNHGYHPLEGIRDHRRVRDTELTAAETARTTVEANSNALLIFPGMVHCEPHERESWAEFQYVIDEYGDIFFEIYDDKNILQDRDASNPVNALIGMDFSQYEKRRAESSDYSNFIGDSIDDTYFLDNYLEVENSEMSDFQVDWAMPDSYSKLHPVYFAKCLTKAVEMEHAKMMDHPSNGISIWGHLKPAFLEEEFYVRRLFSDDEVGDGYISDWKDGETLSFGSSYDKSCSLSTIYRLEILKIELFSVYGAQIQHCEERCLQGFGGTEISKGKINEGGKRPKVWLGSKLAVNLHDFQDAEPDILVHSTPAIVEWFKQQGIKCKFALKALCRKKGLHAERAKLIGVDSLGMDVRVLSGTEVQTHRFPFKVRATSEVAAEKQIRQLLFPRSRRKKFRTPERAGDLDSL</sequence>
<dbReference type="RefSeq" id="XP_009765198.1">
    <property type="nucleotide sequence ID" value="XM_009766896.1"/>
</dbReference>
<name>A0A1U7VFR0_NICSY</name>
<dbReference type="Proteomes" id="UP000189701">
    <property type="component" value="Unplaced"/>
</dbReference>
<dbReference type="OrthoDB" id="1873930at2759"/>
<dbReference type="KEGG" id="nsy:104216773"/>
<protein>
    <submittedName>
        <fullName evidence="2">Uncharacterized protein At3g49140 isoform X1</fullName>
    </submittedName>
</protein>
<dbReference type="InterPro" id="IPR037119">
    <property type="entry name" value="Haem_oxidase_HugZ-like_sf"/>
</dbReference>
<keyword evidence="1" id="KW-1185">Reference proteome</keyword>
<gene>
    <name evidence="2" type="primary">LOC104216773</name>
</gene>
<dbReference type="GeneID" id="104216773"/>
<dbReference type="STRING" id="4096.A0A1U7VFR0"/>
<dbReference type="PANTHER" id="PTHR13343:SF18">
    <property type="entry name" value="PENTATRICOPEPTIDE REPEAT (PPR) SUPERFAMILY PROTEIN"/>
    <property type="match status" value="1"/>
</dbReference>
<reference evidence="1" key="1">
    <citation type="journal article" date="2013" name="Genome Biol.">
        <title>Reference genomes and transcriptomes of Nicotiana sylvestris and Nicotiana tomentosiformis.</title>
        <authorList>
            <person name="Sierro N."/>
            <person name="Battey J.N."/>
            <person name="Ouadi S."/>
            <person name="Bovet L."/>
            <person name="Goepfert S."/>
            <person name="Bakaher N."/>
            <person name="Peitsch M.C."/>
            <person name="Ivanov N.V."/>
        </authorList>
    </citation>
    <scope>NUCLEOTIDE SEQUENCE [LARGE SCALE GENOMIC DNA]</scope>
</reference>
<dbReference type="SUPFAM" id="SSF50475">
    <property type="entry name" value="FMN-binding split barrel"/>
    <property type="match status" value="1"/>
</dbReference>
<evidence type="ECO:0000313" key="1">
    <source>
        <dbReference type="Proteomes" id="UP000189701"/>
    </source>
</evidence>
<dbReference type="eggNOG" id="KOG4197">
    <property type="taxonomic scope" value="Eukaryota"/>
</dbReference>
<evidence type="ECO:0000313" key="2">
    <source>
        <dbReference type="RefSeq" id="XP_009765198.1"/>
    </source>
</evidence>